<dbReference type="PANTHER" id="PTHR34846">
    <property type="entry name" value="4-CARBOXYMUCONOLACTONE DECARBOXYLASE FAMILY PROTEIN (AFU_ORTHOLOGUE AFUA_6G11590)"/>
    <property type="match status" value="1"/>
</dbReference>
<dbReference type="GO" id="GO:0051920">
    <property type="term" value="F:peroxiredoxin activity"/>
    <property type="evidence" value="ECO:0007669"/>
    <property type="project" value="InterPro"/>
</dbReference>
<evidence type="ECO:0000256" key="1">
    <source>
        <dbReference type="SAM" id="MobiDB-lite"/>
    </source>
</evidence>
<dbReference type="KEGG" id="atq:GH723_16615"/>
<dbReference type="PANTHER" id="PTHR34846:SF5">
    <property type="entry name" value="CARBOXYMUCONOLACTONE DECARBOXYLASE-LIKE DOMAIN-CONTAINING PROTEIN"/>
    <property type="match status" value="1"/>
</dbReference>
<dbReference type="AlphaFoldDB" id="A0A5Q2RM94"/>
<dbReference type="RefSeq" id="WP_153760698.1">
    <property type="nucleotide sequence ID" value="NZ_CP045851.1"/>
</dbReference>
<evidence type="ECO:0000313" key="3">
    <source>
        <dbReference type="EMBL" id="QGG96594.1"/>
    </source>
</evidence>
<dbReference type="Proteomes" id="UP000334019">
    <property type="component" value="Chromosome"/>
</dbReference>
<dbReference type="InterPro" id="IPR029032">
    <property type="entry name" value="AhpD-like"/>
</dbReference>
<dbReference type="Gene3D" id="1.20.1290.10">
    <property type="entry name" value="AhpD-like"/>
    <property type="match status" value="1"/>
</dbReference>
<evidence type="ECO:0000313" key="4">
    <source>
        <dbReference type="Proteomes" id="UP000334019"/>
    </source>
</evidence>
<reference evidence="3 4" key="1">
    <citation type="submission" date="2019-11" db="EMBL/GenBank/DDBJ databases">
        <authorList>
            <person name="He Y."/>
        </authorList>
    </citation>
    <scope>NUCLEOTIDE SEQUENCE [LARGE SCALE GENOMIC DNA]</scope>
    <source>
        <strain evidence="3 4">SCSIO 58843</strain>
    </source>
</reference>
<protein>
    <submittedName>
        <fullName evidence="3">Carboxymuconolactone decarboxylase family protein</fullName>
    </submittedName>
</protein>
<dbReference type="Pfam" id="PF02627">
    <property type="entry name" value="CMD"/>
    <property type="match status" value="1"/>
</dbReference>
<feature type="region of interest" description="Disordered" evidence="1">
    <location>
        <begin position="1"/>
        <end position="21"/>
    </location>
</feature>
<evidence type="ECO:0000259" key="2">
    <source>
        <dbReference type="Pfam" id="PF02627"/>
    </source>
</evidence>
<dbReference type="InterPro" id="IPR003779">
    <property type="entry name" value="CMD-like"/>
</dbReference>
<keyword evidence="4" id="KW-1185">Reference proteome</keyword>
<accession>A0A5Q2RM94</accession>
<gene>
    <name evidence="3" type="ORF">GH723_16615</name>
</gene>
<proteinExistence type="predicted"/>
<name>A0A5Q2RM94_9ACTN</name>
<sequence>MPRPSRPTTPRLAPVANPTAEQREVLASAGTRPDRDPLNIFATMVHNRRVANRAVLLGGAFLGKGTIPGREREIVILRVGHRASAVYEFGQHVVIGRREGLTDDEIADLARDELTRDWAAGDRALIAMADELCADDCVGDATWATLAERYTEEQLVELLMLAGYYRMISGFLNSAGVQLDDGVPGWPSEA</sequence>
<organism evidence="3 4">
    <name type="scientific">Actinomarinicola tropica</name>
    <dbReference type="NCBI Taxonomy" id="2789776"/>
    <lineage>
        <taxon>Bacteria</taxon>
        <taxon>Bacillati</taxon>
        <taxon>Actinomycetota</taxon>
        <taxon>Acidimicrobiia</taxon>
        <taxon>Acidimicrobiales</taxon>
        <taxon>Iamiaceae</taxon>
        <taxon>Actinomarinicola</taxon>
    </lineage>
</organism>
<dbReference type="EMBL" id="CP045851">
    <property type="protein sequence ID" value="QGG96594.1"/>
    <property type="molecule type" value="Genomic_DNA"/>
</dbReference>
<feature type="domain" description="Carboxymuconolactone decarboxylase-like" evidence="2">
    <location>
        <begin position="57"/>
        <end position="118"/>
    </location>
</feature>
<dbReference type="SUPFAM" id="SSF69118">
    <property type="entry name" value="AhpD-like"/>
    <property type="match status" value="1"/>
</dbReference>